<reference evidence="1" key="1">
    <citation type="journal article" date="2020" name="G3 (Bethesda)">
        <title>High-Quality Assemblies for Three Invasive Social Wasps from the &lt;i&gt;Vespula&lt;/i&gt; Genus.</title>
        <authorList>
            <person name="Harrop T.W.R."/>
            <person name="Guhlin J."/>
            <person name="McLaughlin G.M."/>
            <person name="Permina E."/>
            <person name="Stockwell P."/>
            <person name="Gilligan J."/>
            <person name="Le Lec M.F."/>
            <person name="Gruber M.A.M."/>
            <person name="Quinn O."/>
            <person name="Lovegrove M."/>
            <person name="Duncan E.J."/>
            <person name="Remnant E.J."/>
            <person name="Van Eeckhoven J."/>
            <person name="Graham B."/>
            <person name="Knapp R.A."/>
            <person name="Langford K.W."/>
            <person name="Kronenberg Z."/>
            <person name="Press M.O."/>
            <person name="Eacker S.M."/>
            <person name="Wilson-Rankin E.E."/>
            <person name="Purcell J."/>
            <person name="Lester P.J."/>
            <person name="Dearden P.K."/>
        </authorList>
    </citation>
    <scope>NUCLEOTIDE SEQUENCE</scope>
    <source>
        <strain evidence="1">Linc-1</strain>
    </source>
</reference>
<accession>A0A834NI72</accession>
<keyword evidence="2" id="KW-1185">Reference proteome</keyword>
<comment type="caution">
    <text evidence="1">The sequence shown here is derived from an EMBL/GenBank/DDBJ whole genome shotgun (WGS) entry which is preliminary data.</text>
</comment>
<gene>
    <name evidence="1" type="ORF">HZH68_004336</name>
</gene>
<dbReference type="AlphaFoldDB" id="A0A834NI72"/>
<dbReference type="EMBL" id="JACSDZ010000003">
    <property type="protein sequence ID" value="KAF7409955.1"/>
    <property type="molecule type" value="Genomic_DNA"/>
</dbReference>
<evidence type="ECO:0000313" key="2">
    <source>
        <dbReference type="Proteomes" id="UP000617340"/>
    </source>
</evidence>
<evidence type="ECO:0000313" key="1">
    <source>
        <dbReference type="EMBL" id="KAF7409955.1"/>
    </source>
</evidence>
<dbReference type="Proteomes" id="UP000617340">
    <property type="component" value="Unassembled WGS sequence"/>
</dbReference>
<protein>
    <submittedName>
        <fullName evidence="1">Uncharacterized protein</fullName>
    </submittedName>
</protein>
<proteinExistence type="predicted"/>
<sequence length="132" mass="14541">MDRCHDGSTRVERGCRSGWRRKWSCRSGSKVPCFAATNTESQGRTATKRKLAVLAFWYNESYGRVGRIQGPQQAPRQILNKRLRACSMLVVWRGEGGGGGGGGGERDARFSLIVLLSEKDNLKGIELNGLVV</sequence>
<name>A0A834NI72_VESGE</name>
<organism evidence="1 2">
    <name type="scientific">Vespula germanica</name>
    <name type="common">German yellow jacket</name>
    <name type="synonym">Paravespula germanica</name>
    <dbReference type="NCBI Taxonomy" id="30212"/>
    <lineage>
        <taxon>Eukaryota</taxon>
        <taxon>Metazoa</taxon>
        <taxon>Ecdysozoa</taxon>
        <taxon>Arthropoda</taxon>
        <taxon>Hexapoda</taxon>
        <taxon>Insecta</taxon>
        <taxon>Pterygota</taxon>
        <taxon>Neoptera</taxon>
        <taxon>Endopterygota</taxon>
        <taxon>Hymenoptera</taxon>
        <taxon>Apocrita</taxon>
        <taxon>Aculeata</taxon>
        <taxon>Vespoidea</taxon>
        <taxon>Vespidae</taxon>
        <taxon>Vespinae</taxon>
        <taxon>Vespula</taxon>
    </lineage>
</organism>